<evidence type="ECO:0000313" key="3">
    <source>
        <dbReference type="Proteomes" id="UP001303115"/>
    </source>
</evidence>
<dbReference type="Proteomes" id="UP001303115">
    <property type="component" value="Unassembled WGS sequence"/>
</dbReference>
<comment type="caution">
    <text evidence="2">The sequence shown here is derived from an EMBL/GenBank/DDBJ whole genome shotgun (WGS) entry which is preliminary data.</text>
</comment>
<accession>A0AAN6PKX9</accession>
<proteinExistence type="predicted"/>
<keyword evidence="3" id="KW-1185">Reference proteome</keyword>
<feature type="compositionally biased region" description="Polar residues" evidence="1">
    <location>
        <begin position="1"/>
        <end position="14"/>
    </location>
</feature>
<evidence type="ECO:0000256" key="1">
    <source>
        <dbReference type="SAM" id="MobiDB-lite"/>
    </source>
</evidence>
<dbReference type="AlphaFoldDB" id="A0AAN6PKX9"/>
<reference evidence="3" key="1">
    <citation type="journal article" date="2023" name="Mol. Phylogenet. Evol.">
        <title>Genome-scale phylogeny and comparative genomics of the fungal order Sordariales.</title>
        <authorList>
            <person name="Hensen N."/>
            <person name="Bonometti L."/>
            <person name="Westerberg I."/>
            <person name="Brannstrom I.O."/>
            <person name="Guillou S."/>
            <person name="Cros-Aarteil S."/>
            <person name="Calhoun S."/>
            <person name="Haridas S."/>
            <person name="Kuo A."/>
            <person name="Mondo S."/>
            <person name="Pangilinan J."/>
            <person name="Riley R."/>
            <person name="LaButti K."/>
            <person name="Andreopoulos B."/>
            <person name="Lipzen A."/>
            <person name="Chen C."/>
            <person name="Yan M."/>
            <person name="Daum C."/>
            <person name="Ng V."/>
            <person name="Clum A."/>
            <person name="Steindorff A."/>
            <person name="Ohm R.A."/>
            <person name="Martin F."/>
            <person name="Silar P."/>
            <person name="Natvig D.O."/>
            <person name="Lalanne C."/>
            <person name="Gautier V."/>
            <person name="Ament-Velasquez S.L."/>
            <person name="Kruys A."/>
            <person name="Hutchinson M.I."/>
            <person name="Powell A.J."/>
            <person name="Barry K."/>
            <person name="Miller A.N."/>
            <person name="Grigoriev I.V."/>
            <person name="Debuchy R."/>
            <person name="Gladieux P."/>
            <person name="Hiltunen Thoren M."/>
            <person name="Johannesson H."/>
        </authorList>
    </citation>
    <scope>NUCLEOTIDE SEQUENCE [LARGE SCALE GENOMIC DNA]</scope>
    <source>
        <strain evidence="3">CBS 284.82</strain>
    </source>
</reference>
<gene>
    <name evidence="2" type="ORF">C8A01DRAFT_34016</name>
</gene>
<dbReference type="EMBL" id="MU854349">
    <property type="protein sequence ID" value="KAK4041910.1"/>
    <property type="molecule type" value="Genomic_DNA"/>
</dbReference>
<feature type="compositionally biased region" description="Polar residues" evidence="1">
    <location>
        <begin position="24"/>
        <end position="37"/>
    </location>
</feature>
<name>A0AAN6PKX9_9PEZI</name>
<organism evidence="2 3">
    <name type="scientific">Parachaetomium inaequale</name>
    <dbReference type="NCBI Taxonomy" id="2588326"/>
    <lineage>
        <taxon>Eukaryota</taxon>
        <taxon>Fungi</taxon>
        <taxon>Dikarya</taxon>
        <taxon>Ascomycota</taxon>
        <taxon>Pezizomycotina</taxon>
        <taxon>Sordariomycetes</taxon>
        <taxon>Sordariomycetidae</taxon>
        <taxon>Sordariales</taxon>
        <taxon>Chaetomiaceae</taxon>
        <taxon>Parachaetomium</taxon>
    </lineage>
</organism>
<evidence type="ECO:0000313" key="2">
    <source>
        <dbReference type="EMBL" id="KAK4041910.1"/>
    </source>
</evidence>
<feature type="compositionally biased region" description="Polar residues" evidence="1">
    <location>
        <begin position="93"/>
        <end position="109"/>
    </location>
</feature>
<feature type="region of interest" description="Disordered" evidence="1">
    <location>
        <begin position="89"/>
        <end position="125"/>
    </location>
</feature>
<feature type="region of interest" description="Disordered" evidence="1">
    <location>
        <begin position="1"/>
        <end position="55"/>
    </location>
</feature>
<sequence length="416" mass="45608">MANPTDNPISSPSPTLGDDAPDLTDSTQGPTNDSMSHPITAPLTNDDKMASEACQAEVSERQAGLDLIAQGIQKLVNVENECLKLASSVEGDTGSTSSAPAQDLASPSSIDALKAPGNRNVQGHESTTKALQELLATVQGELKAATPAWAPSPVQSCDFAQALFDELDAAFPFVHMNFMCRGRDGMVWALPPWSVPLPFALDASAYVLRDVRLVRLHLAGARPTPLADNPRILHAFVRAHSLLCEWVREMVRVKTAVPFCGFLDNRSRRALMGEDLPELVGGPYTLCGDGDALARIQATELQEAGDQDKQWAMVRSHMEILKTKAPSGYEDDDKKEWGPLERDATQRLEVLAPDLDDYWFKEAATLFELVLNRRLLPRRLFGASHHSDLTFSDWARQVVRSRTPIGNREGEEDFGR</sequence>
<protein>
    <submittedName>
        <fullName evidence="2">Uncharacterized protein</fullName>
    </submittedName>
</protein>